<evidence type="ECO:0000313" key="2">
    <source>
        <dbReference type="EMBL" id="QHU10704.1"/>
    </source>
</evidence>
<accession>A0A6C0K3R8</accession>
<sequence>MGFLTKVATAVEKDPMPAAATISASLGVVLGIVVSKLVNKCDCSEGMIPARGGMSPGGGGGGGGGSGASSLTDDDVKKEVDKAKNNNAQAKGEIIKARESLKNKQYTNAENQANTVLNCITNVGDAAFRINTGNTAQSNKDTINAYVGVAGGLQPIKLEAQVINAKISQIYKNYETAKKLANVVIDSVKKSNNEIPSPKNLTELKNHANDAIELINIISVLEGLERAAAAEKAAAEKAAAAADAEKAAAAADAEKAAAAADAEKAPSEKAPSEKADAEKTDAEKTDAATNVSSPDDATVALYRSRLRTARFKPSWQRKLRSLFRR</sequence>
<evidence type="ECO:0000256" key="1">
    <source>
        <dbReference type="SAM" id="MobiDB-lite"/>
    </source>
</evidence>
<feature type="region of interest" description="Disordered" evidence="1">
    <location>
        <begin position="257"/>
        <end position="294"/>
    </location>
</feature>
<protein>
    <submittedName>
        <fullName evidence="2">Uncharacterized protein</fullName>
    </submittedName>
</protein>
<name>A0A6C0K3R8_9ZZZZ</name>
<feature type="region of interest" description="Disordered" evidence="1">
    <location>
        <begin position="52"/>
        <end position="75"/>
    </location>
</feature>
<dbReference type="AlphaFoldDB" id="A0A6C0K3R8"/>
<dbReference type="EMBL" id="MN740770">
    <property type="protein sequence ID" value="QHU10704.1"/>
    <property type="molecule type" value="Genomic_DNA"/>
</dbReference>
<reference evidence="2" key="1">
    <citation type="journal article" date="2020" name="Nature">
        <title>Giant virus diversity and host interactions through global metagenomics.</title>
        <authorList>
            <person name="Schulz F."/>
            <person name="Roux S."/>
            <person name="Paez-Espino D."/>
            <person name="Jungbluth S."/>
            <person name="Walsh D.A."/>
            <person name="Denef V.J."/>
            <person name="McMahon K.D."/>
            <person name="Konstantinidis K.T."/>
            <person name="Eloe-Fadrosh E.A."/>
            <person name="Kyrpides N.C."/>
            <person name="Woyke T."/>
        </authorList>
    </citation>
    <scope>NUCLEOTIDE SEQUENCE</scope>
    <source>
        <strain evidence="2">GVMAG-S-1101165-83</strain>
    </source>
</reference>
<proteinExistence type="predicted"/>
<feature type="compositionally biased region" description="Basic and acidic residues" evidence="1">
    <location>
        <begin position="261"/>
        <end position="286"/>
    </location>
</feature>
<organism evidence="2">
    <name type="scientific">viral metagenome</name>
    <dbReference type="NCBI Taxonomy" id="1070528"/>
    <lineage>
        <taxon>unclassified sequences</taxon>
        <taxon>metagenomes</taxon>
        <taxon>organismal metagenomes</taxon>
    </lineage>
</organism>
<feature type="compositionally biased region" description="Gly residues" evidence="1">
    <location>
        <begin position="54"/>
        <end position="67"/>
    </location>
</feature>